<keyword evidence="4" id="KW-0560">Oxidoreductase</keyword>
<evidence type="ECO:0000256" key="6">
    <source>
        <dbReference type="SAM" id="MobiDB-lite"/>
    </source>
</evidence>
<dbReference type="Pfam" id="PF01494">
    <property type="entry name" value="FAD_binding_3"/>
    <property type="match status" value="1"/>
</dbReference>
<dbReference type="Proteomes" id="UP000053789">
    <property type="component" value="Unassembled WGS sequence"/>
</dbReference>
<feature type="compositionally biased region" description="Basic and acidic residues" evidence="6">
    <location>
        <begin position="373"/>
        <end position="391"/>
    </location>
</feature>
<dbReference type="PANTHER" id="PTHR47178:SF6">
    <property type="entry name" value="FAD-BINDING DOMAIN-CONTAINING PROTEIN"/>
    <property type="match status" value="1"/>
</dbReference>
<reference evidence="8" key="1">
    <citation type="submission" date="2015-01" db="EMBL/GenBank/DDBJ databases">
        <title>The Genome Sequence of Cladophialophora bantiana CBS 173.52.</title>
        <authorList>
            <consortium name="The Broad Institute Genomics Platform"/>
            <person name="Cuomo C."/>
            <person name="de Hoog S."/>
            <person name="Gorbushina A."/>
            <person name="Stielow B."/>
            <person name="Teixiera M."/>
            <person name="Abouelleil A."/>
            <person name="Chapman S.B."/>
            <person name="Priest M."/>
            <person name="Young S.K."/>
            <person name="Wortman J."/>
            <person name="Nusbaum C."/>
            <person name="Birren B."/>
        </authorList>
    </citation>
    <scope>NUCLEOTIDE SEQUENCE [LARGE SCALE GENOMIC DNA]</scope>
    <source>
        <strain evidence="8">CBS 173.52</strain>
    </source>
</reference>
<feature type="domain" description="FAD-binding" evidence="7">
    <location>
        <begin position="126"/>
        <end position="350"/>
    </location>
</feature>
<name>A0A0D2HMX3_CLAB1</name>
<protein>
    <recommendedName>
        <fullName evidence="7">FAD-binding domain-containing protein</fullName>
    </recommendedName>
</protein>
<evidence type="ECO:0000256" key="1">
    <source>
        <dbReference type="ARBA" id="ARBA00001974"/>
    </source>
</evidence>
<dbReference type="Gene3D" id="3.50.50.60">
    <property type="entry name" value="FAD/NAD(P)-binding domain"/>
    <property type="match status" value="1"/>
</dbReference>
<feature type="region of interest" description="Disordered" evidence="6">
    <location>
        <begin position="373"/>
        <end position="402"/>
    </location>
</feature>
<evidence type="ECO:0000256" key="3">
    <source>
        <dbReference type="ARBA" id="ARBA00022827"/>
    </source>
</evidence>
<organism evidence="8 9">
    <name type="scientific">Cladophialophora bantiana (strain ATCC 10958 / CBS 173.52 / CDC B-1940 / NIH 8579)</name>
    <name type="common">Xylohypha bantiana</name>
    <dbReference type="NCBI Taxonomy" id="1442370"/>
    <lineage>
        <taxon>Eukaryota</taxon>
        <taxon>Fungi</taxon>
        <taxon>Dikarya</taxon>
        <taxon>Ascomycota</taxon>
        <taxon>Pezizomycotina</taxon>
        <taxon>Eurotiomycetes</taxon>
        <taxon>Chaetothyriomycetidae</taxon>
        <taxon>Chaetothyriales</taxon>
        <taxon>Herpotrichiellaceae</taxon>
        <taxon>Cladophialophora</taxon>
    </lineage>
</organism>
<keyword evidence="9" id="KW-1185">Reference proteome</keyword>
<dbReference type="InterPro" id="IPR002938">
    <property type="entry name" value="FAD-bd"/>
</dbReference>
<gene>
    <name evidence="8" type="ORF">Z519_07134</name>
</gene>
<keyword evidence="5" id="KW-0503">Monooxygenase</keyword>
<dbReference type="VEuPathDB" id="FungiDB:Z519_07134"/>
<dbReference type="GeneID" id="27700062"/>
<dbReference type="SUPFAM" id="SSF51905">
    <property type="entry name" value="FAD/NAD(P)-binding domain"/>
    <property type="match status" value="1"/>
</dbReference>
<keyword evidence="3" id="KW-0274">FAD</keyword>
<evidence type="ECO:0000256" key="2">
    <source>
        <dbReference type="ARBA" id="ARBA00022630"/>
    </source>
</evidence>
<dbReference type="InterPro" id="IPR036188">
    <property type="entry name" value="FAD/NAD-bd_sf"/>
</dbReference>
<dbReference type="GO" id="GO:0004497">
    <property type="term" value="F:monooxygenase activity"/>
    <property type="evidence" value="ECO:0007669"/>
    <property type="project" value="UniProtKB-KW"/>
</dbReference>
<sequence>MAALEPATKVLIVGSGLSGVALAQILRKGNVQFEIFERDDGTRSQGWTIGLDECLAGLYRLLPTDLPELASSSPNFHRKDTIDCFTIMDGPSHQILGLTKTKHEGGKVPILFVNRLKFREVLQTHLNVQYSKQFVRYEEDRDGVTAYFKDGTSTRGHILVGADGSNSPVRAQFLRGFKPDPSPFLTALGRVVLSKDLYEPLLEHSANGILAGGPDQKTYCLLMKYLDNDTAIFNWTVSWRSSNLEEDYAKTVEAGPAAQLEMARQRMKDWPPAMVNALAQCEPSDLQWPPVRLMETVLPPRNLPRGRVTLIGDAAHSMVPFRGMGATTALLDACDLGEGLIKGIQAKEDLQWVLQLYEQVMIPRGRNKVLESRATADSDDAREIAGGRIDEAQASSHPIPLR</sequence>
<comment type="cofactor">
    <cofactor evidence="1">
        <name>FAD</name>
        <dbReference type="ChEBI" id="CHEBI:57692"/>
    </cofactor>
</comment>
<dbReference type="OrthoDB" id="47494at2759"/>
<evidence type="ECO:0000313" key="9">
    <source>
        <dbReference type="Proteomes" id="UP000053789"/>
    </source>
</evidence>
<evidence type="ECO:0000313" key="8">
    <source>
        <dbReference type="EMBL" id="KIW92150.1"/>
    </source>
</evidence>
<dbReference type="RefSeq" id="XP_016618819.1">
    <property type="nucleotide sequence ID" value="XM_016764869.1"/>
</dbReference>
<dbReference type="PRINTS" id="PR00420">
    <property type="entry name" value="RNGMNOXGNASE"/>
</dbReference>
<dbReference type="HOGENOM" id="CLU_009665_3_0_1"/>
<dbReference type="EMBL" id="KN846989">
    <property type="protein sequence ID" value="KIW92150.1"/>
    <property type="molecule type" value="Genomic_DNA"/>
</dbReference>
<accession>A0A0D2HMX3</accession>
<proteinExistence type="predicted"/>
<dbReference type="AlphaFoldDB" id="A0A0D2HMX3"/>
<keyword evidence="2" id="KW-0285">Flavoprotein</keyword>
<evidence type="ECO:0000256" key="4">
    <source>
        <dbReference type="ARBA" id="ARBA00023002"/>
    </source>
</evidence>
<evidence type="ECO:0000256" key="5">
    <source>
        <dbReference type="ARBA" id="ARBA00023033"/>
    </source>
</evidence>
<evidence type="ECO:0000259" key="7">
    <source>
        <dbReference type="Pfam" id="PF01494"/>
    </source>
</evidence>
<dbReference type="GO" id="GO:0071949">
    <property type="term" value="F:FAD binding"/>
    <property type="evidence" value="ECO:0007669"/>
    <property type="project" value="InterPro"/>
</dbReference>
<dbReference type="PANTHER" id="PTHR47178">
    <property type="entry name" value="MONOOXYGENASE, FAD-BINDING"/>
    <property type="match status" value="1"/>
</dbReference>